<evidence type="ECO:0000259" key="5">
    <source>
        <dbReference type="Pfam" id="PF04542"/>
    </source>
</evidence>
<dbReference type="GO" id="GO:0016987">
    <property type="term" value="F:sigma factor activity"/>
    <property type="evidence" value="ECO:0007669"/>
    <property type="project" value="UniProtKB-KW"/>
</dbReference>
<dbReference type="AlphaFoldDB" id="A0A1G2CHS6"/>
<dbReference type="SUPFAM" id="SSF88659">
    <property type="entry name" value="Sigma3 and sigma4 domains of RNA polymerase sigma factors"/>
    <property type="match status" value="1"/>
</dbReference>
<dbReference type="InterPro" id="IPR013324">
    <property type="entry name" value="RNA_pol_sigma_r3/r4-like"/>
</dbReference>
<evidence type="ECO:0000256" key="2">
    <source>
        <dbReference type="ARBA" id="ARBA00023015"/>
    </source>
</evidence>
<sequence>MKLFLEEFELNRLARRMQKGDRDAAEKLYAKLSDRVYGFCMNRVGNPHLAEDIMQDIFVKLVEHVETFERGKGTFSAWFWQLARNTVIDHYRKKRETAFSDMPDGTVEASATHEPHEFLNHKWEYERVRGALKTLDREEQELFELRFVVELSYKEIASVLGKSEGALRVATNRLKSKIRTSLA</sequence>
<dbReference type="PANTHER" id="PTHR43133:SF62">
    <property type="entry name" value="RNA POLYMERASE SIGMA FACTOR SIGZ"/>
    <property type="match status" value="1"/>
</dbReference>
<dbReference type="InterPro" id="IPR007627">
    <property type="entry name" value="RNA_pol_sigma70_r2"/>
</dbReference>
<proteinExistence type="inferred from homology"/>
<dbReference type="Proteomes" id="UP000178495">
    <property type="component" value="Unassembled WGS sequence"/>
</dbReference>
<dbReference type="Gene3D" id="1.10.1740.10">
    <property type="match status" value="1"/>
</dbReference>
<comment type="similarity">
    <text evidence="1">Belongs to the sigma-70 factor family. ECF subfamily.</text>
</comment>
<reference evidence="7 8" key="1">
    <citation type="journal article" date="2016" name="Nat. Commun.">
        <title>Thousands of microbial genomes shed light on interconnected biogeochemical processes in an aquifer system.</title>
        <authorList>
            <person name="Anantharaman K."/>
            <person name="Brown C.T."/>
            <person name="Hug L.A."/>
            <person name="Sharon I."/>
            <person name="Castelle C.J."/>
            <person name="Probst A.J."/>
            <person name="Thomas B.C."/>
            <person name="Singh A."/>
            <person name="Wilkins M.J."/>
            <person name="Karaoz U."/>
            <person name="Brodie E.L."/>
            <person name="Williams K.H."/>
            <person name="Hubbard S.S."/>
            <person name="Banfield J.F."/>
        </authorList>
    </citation>
    <scope>NUCLEOTIDE SEQUENCE [LARGE SCALE GENOMIC DNA]</scope>
</reference>
<dbReference type="NCBIfam" id="TIGR02937">
    <property type="entry name" value="sigma70-ECF"/>
    <property type="match status" value="1"/>
</dbReference>
<evidence type="ECO:0000313" key="7">
    <source>
        <dbReference type="EMBL" id="OGZ00777.1"/>
    </source>
</evidence>
<dbReference type="PANTHER" id="PTHR43133">
    <property type="entry name" value="RNA POLYMERASE ECF-TYPE SIGMA FACTO"/>
    <property type="match status" value="1"/>
</dbReference>
<keyword evidence="2" id="KW-0805">Transcription regulation</keyword>
<feature type="domain" description="RNA polymerase sigma-70 region 2" evidence="5">
    <location>
        <begin position="28"/>
        <end position="95"/>
    </location>
</feature>
<comment type="caution">
    <text evidence="7">The sequence shown here is derived from an EMBL/GenBank/DDBJ whole genome shotgun (WGS) entry which is preliminary data.</text>
</comment>
<dbReference type="STRING" id="1798652.A3A43_02770"/>
<gene>
    <name evidence="7" type="ORF">A3A43_02770</name>
</gene>
<accession>A0A1G2CHS6</accession>
<evidence type="ECO:0000313" key="8">
    <source>
        <dbReference type="Proteomes" id="UP000178495"/>
    </source>
</evidence>
<dbReference type="Pfam" id="PF08281">
    <property type="entry name" value="Sigma70_r4_2"/>
    <property type="match status" value="1"/>
</dbReference>
<evidence type="ECO:0000256" key="3">
    <source>
        <dbReference type="ARBA" id="ARBA00023082"/>
    </source>
</evidence>
<dbReference type="GO" id="GO:0006352">
    <property type="term" value="P:DNA-templated transcription initiation"/>
    <property type="evidence" value="ECO:0007669"/>
    <property type="project" value="InterPro"/>
</dbReference>
<dbReference type="InterPro" id="IPR013325">
    <property type="entry name" value="RNA_pol_sigma_r2"/>
</dbReference>
<protein>
    <recommendedName>
        <fullName evidence="9">RNA polymerase sigma-70 region 2 domain-containing protein</fullName>
    </recommendedName>
</protein>
<dbReference type="InterPro" id="IPR013249">
    <property type="entry name" value="RNA_pol_sigma70_r4_t2"/>
</dbReference>
<dbReference type="InterPro" id="IPR036388">
    <property type="entry name" value="WH-like_DNA-bd_sf"/>
</dbReference>
<dbReference type="CDD" id="cd06171">
    <property type="entry name" value="Sigma70_r4"/>
    <property type="match status" value="1"/>
</dbReference>
<dbReference type="SUPFAM" id="SSF88946">
    <property type="entry name" value="Sigma2 domain of RNA polymerase sigma factors"/>
    <property type="match status" value="1"/>
</dbReference>
<evidence type="ECO:0000256" key="4">
    <source>
        <dbReference type="ARBA" id="ARBA00023163"/>
    </source>
</evidence>
<feature type="domain" description="RNA polymerase sigma factor 70 region 4 type 2" evidence="6">
    <location>
        <begin position="126"/>
        <end position="177"/>
    </location>
</feature>
<dbReference type="Gene3D" id="1.10.10.10">
    <property type="entry name" value="Winged helix-like DNA-binding domain superfamily/Winged helix DNA-binding domain"/>
    <property type="match status" value="1"/>
</dbReference>
<evidence type="ECO:0000256" key="1">
    <source>
        <dbReference type="ARBA" id="ARBA00010641"/>
    </source>
</evidence>
<organism evidence="7 8">
    <name type="scientific">Candidatus Liptonbacteria bacterium RIFCSPLOWO2_01_FULL_56_20</name>
    <dbReference type="NCBI Taxonomy" id="1798652"/>
    <lineage>
        <taxon>Bacteria</taxon>
        <taxon>Candidatus Liptoniibacteriota</taxon>
    </lineage>
</organism>
<keyword evidence="4" id="KW-0804">Transcription</keyword>
<keyword evidence="3" id="KW-0731">Sigma factor</keyword>
<dbReference type="EMBL" id="MHLC01000027">
    <property type="protein sequence ID" value="OGZ00777.1"/>
    <property type="molecule type" value="Genomic_DNA"/>
</dbReference>
<dbReference type="Pfam" id="PF04542">
    <property type="entry name" value="Sigma70_r2"/>
    <property type="match status" value="1"/>
</dbReference>
<dbReference type="InterPro" id="IPR039425">
    <property type="entry name" value="RNA_pol_sigma-70-like"/>
</dbReference>
<dbReference type="InterPro" id="IPR014284">
    <property type="entry name" value="RNA_pol_sigma-70_dom"/>
</dbReference>
<name>A0A1G2CHS6_9BACT</name>
<evidence type="ECO:0008006" key="9">
    <source>
        <dbReference type="Google" id="ProtNLM"/>
    </source>
</evidence>
<evidence type="ECO:0000259" key="6">
    <source>
        <dbReference type="Pfam" id="PF08281"/>
    </source>
</evidence>
<dbReference type="GO" id="GO:0003677">
    <property type="term" value="F:DNA binding"/>
    <property type="evidence" value="ECO:0007669"/>
    <property type="project" value="InterPro"/>
</dbReference>